<feature type="compositionally biased region" description="Polar residues" evidence="7">
    <location>
        <begin position="1"/>
        <end position="11"/>
    </location>
</feature>
<evidence type="ECO:0000256" key="3">
    <source>
        <dbReference type="ARBA" id="ARBA00022824"/>
    </source>
</evidence>
<dbReference type="Pfam" id="PF02453">
    <property type="entry name" value="Reticulon"/>
    <property type="match status" value="1"/>
</dbReference>
<evidence type="ECO:0000256" key="6">
    <source>
        <dbReference type="RuleBase" id="RU363132"/>
    </source>
</evidence>
<gene>
    <name evidence="9" type="ORF">OLUC0939_LOCUS2679</name>
</gene>
<feature type="domain" description="Reticulon" evidence="8">
    <location>
        <begin position="162"/>
        <end position="308"/>
    </location>
</feature>
<evidence type="ECO:0000256" key="2">
    <source>
        <dbReference type="ARBA" id="ARBA00022692"/>
    </source>
</evidence>
<keyword evidence="5 6" id="KW-0472">Membrane</keyword>
<evidence type="ECO:0000256" key="1">
    <source>
        <dbReference type="ARBA" id="ARBA00004477"/>
    </source>
</evidence>
<accession>A0A7R9T1R1</accession>
<reference evidence="9" key="1">
    <citation type="submission" date="2021-01" db="EMBL/GenBank/DDBJ databases">
        <authorList>
            <person name="Corre E."/>
            <person name="Pelletier E."/>
            <person name="Niang G."/>
            <person name="Scheremetjew M."/>
            <person name="Finn R."/>
            <person name="Kale V."/>
            <person name="Holt S."/>
            <person name="Cochrane G."/>
            <person name="Meng A."/>
            <person name="Brown T."/>
            <person name="Cohen L."/>
        </authorList>
    </citation>
    <scope>NUCLEOTIDE SEQUENCE</scope>
    <source>
        <strain evidence="9">Clade-A-BCC118000</strain>
    </source>
</reference>
<feature type="transmembrane region" description="Helical" evidence="6">
    <location>
        <begin position="332"/>
        <end position="362"/>
    </location>
</feature>
<dbReference type="AlphaFoldDB" id="A0A7R9T1R1"/>
<organism evidence="9">
    <name type="scientific">Ostreococcus sp. 'lucimarinus'</name>
    <dbReference type="NCBI Taxonomy" id="242159"/>
    <lineage>
        <taxon>Eukaryota</taxon>
        <taxon>Viridiplantae</taxon>
        <taxon>Chlorophyta</taxon>
        <taxon>Mamiellophyceae</taxon>
        <taxon>Mamiellales</taxon>
        <taxon>Bathycoccaceae</taxon>
        <taxon>Ostreococcus</taxon>
    </lineage>
</organism>
<protein>
    <recommendedName>
        <fullName evidence="6">Reticulon-like protein</fullName>
    </recommendedName>
</protein>
<keyword evidence="4 6" id="KW-1133">Transmembrane helix</keyword>
<dbReference type="GO" id="GO:0005789">
    <property type="term" value="C:endoplasmic reticulum membrane"/>
    <property type="evidence" value="ECO:0007669"/>
    <property type="project" value="UniProtKB-SubCell"/>
</dbReference>
<comment type="subcellular location">
    <subcellularLocation>
        <location evidence="1 6">Endoplasmic reticulum membrane</location>
        <topology evidence="1 6">Multi-pass membrane protein</topology>
    </subcellularLocation>
</comment>
<evidence type="ECO:0000259" key="8">
    <source>
        <dbReference type="PROSITE" id="PS50845"/>
    </source>
</evidence>
<feature type="transmembrane region" description="Helical" evidence="6">
    <location>
        <begin position="269"/>
        <end position="292"/>
    </location>
</feature>
<name>A0A7R9T1R1_9CHLO</name>
<dbReference type="EMBL" id="HBDX01003100">
    <property type="protein sequence ID" value="CAD8221957.1"/>
    <property type="molecule type" value="Transcribed_RNA"/>
</dbReference>
<sequence>MFENFESISRSTLERGASSERERRPFADLRNDASAGRGDSGASRASTVELRRGARWARDDFVETPAALRKRVESLDAFGTVRRTEDATPASFAAETTTDGGRMTEEFDRKRALTPYYGEMRGERVACGVVQTPETESVGEAMRRETRRRAEASEGYGARGAVLEVLLWRDAARSAIHFTIGMTMLLFVRLAPRSTVSGVSLTAYASMAYLAYKYVWAVMFPRLSYGLELNDRAVGDMAQRWAISFNAWASRHRGVLAGRDNSAVFRTFLALYAVSALGHVMSAWAVATTLWVGAFTVPPFFDAYRYSITNAYVTAHIFTSSRFNALSAPKRWIGGLLLGAFAFASVNVKARFCLSFLALVAFRMFRETHVKELAAFENIVRSASRRVSRSMNEFAMILSPAARHRR</sequence>
<feature type="compositionally biased region" description="Basic and acidic residues" evidence="7">
    <location>
        <begin position="17"/>
        <end position="31"/>
    </location>
</feature>
<keyword evidence="3 6" id="KW-0256">Endoplasmic reticulum</keyword>
<feature type="region of interest" description="Disordered" evidence="7">
    <location>
        <begin position="1"/>
        <end position="49"/>
    </location>
</feature>
<dbReference type="PROSITE" id="PS50845">
    <property type="entry name" value="RETICULON"/>
    <property type="match status" value="1"/>
</dbReference>
<proteinExistence type="predicted"/>
<feature type="transmembrane region" description="Helical" evidence="6">
    <location>
        <begin position="198"/>
        <end position="216"/>
    </location>
</feature>
<evidence type="ECO:0000256" key="4">
    <source>
        <dbReference type="ARBA" id="ARBA00022989"/>
    </source>
</evidence>
<evidence type="ECO:0000256" key="7">
    <source>
        <dbReference type="SAM" id="MobiDB-lite"/>
    </source>
</evidence>
<evidence type="ECO:0000256" key="5">
    <source>
        <dbReference type="ARBA" id="ARBA00023136"/>
    </source>
</evidence>
<dbReference type="InterPro" id="IPR003388">
    <property type="entry name" value="Reticulon"/>
</dbReference>
<keyword evidence="2 6" id="KW-0812">Transmembrane</keyword>
<evidence type="ECO:0000313" key="9">
    <source>
        <dbReference type="EMBL" id="CAD8221957.1"/>
    </source>
</evidence>